<evidence type="ECO:0000256" key="10">
    <source>
        <dbReference type="ARBA" id="ARBA00023136"/>
    </source>
</evidence>
<dbReference type="GO" id="GO:0000155">
    <property type="term" value="F:phosphorelay sensor kinase activity"/>
    <property type="evidence" value="ECO:0007669"/>
    <property type="project" value="InterPro"/>
</dbReference>
<dbReference type="EMBL" id="JAAGUX010000020">
    <property type="protein sequence ID" value="NEW56661.1"/>
    <property type="molecule type" value="Genomic_DNA"/>
</dbReference>
<dbReference type="InterPro" id="IPR036890">
    <property type="entry name" value="HATPase_C_sf"/>
</dbReference>
<dbReference type="PANTHER" id="PTHR45436:SF5">
    <property type="entry name" value="SENSOR HISTIDINE KINASE TRCS"/>
    <property type="match status" value="1"/>
</dbReference>
<feature type="transmembrane region" description="Helical" evidence="11">
    <location>
        <begin position="104"/>
        <end position="124"/>
    </location>
</feature>
<dbReference type="SMART" id="SM00387">
    <property type="entry name" value="HATPase_c"/>
    <property type="match status" value="1"/>
</dbReference>
<dbReference type="PRINTS" id="PR00344">
    <property type="entry name" value="BCTRLSENSOR"/>
</dbReference>
<keyword evidence="10 11" id="KW-0472">Membrane</keyword>
<dbReference type="SMART" id="SM00388">
    <property type="entry name" value="HisKA"/>
    <property type="match status" value="1"/>
</dbReference>
<dbReference type="Gene3D" id="6.10.340.10">
    <property type="match status" value="1"/>
</dbReference>
<dbReference type="InterPro" id="IPR003661">
    <property type="entry name" value="HisK_dim/P_dom"/>
</dbReference>
<feature type="transmembrane region" description="Helical" evidence="11">
    <location>
        <begin position="65"/>
        <end position="84"/>
    </location>
</feature>
<feature type="domain" description="Histidine kinase" evidence="12">
    <location>
        <begin position="186"/>
        <end position="395"/>
    </location>
</feature>
<evidence type="ECO:0000256" key="4">
    <source>
        <dbReference type="ARBA" id="ARBA00022553"/>
    </source>
</evidence>
<dbReference type="CDD" id="cd06225">
    <property type="entry name" value="HAMP"/>
    <property type="match status" value="1"/>
</dbReference>
<dbReference type="Proteomes" id="UP000468928">
    <property type="component" value="Unassembled WGS sequence"/>
</dbReference>
<dbReference type="SMART" id="SM00304">
    <property type="entry name" value="HAMP"/>
    <property type="match status" value="1"/>
</dbReference>
<evidence type="ECO:0000259" key="12">
    <source>
        <dbReference type="PROSITE" id="PS50109"/>
    </source>
</evidence>
<dbReference type="Pfam" id="PF00672">
    <property type="entry name" value="HAMP"/>
    <property type="match status" value="1"/>
</dbReference>
<dbReference type="Pfam" id="PF00512">
    <property type="entry name" value="HisKA"/>
    <property type="match status" value="1"/>
</dbReference>
<evidence type="ECO:0000259" key="13">
    <source>
        <dbReference type="PROSITE" id="PS50885"/>
    </source>
</evidence>
<dbReference type="InterPro" id="IPR036097">
    <property type="entry name" value="HisK_dim/P_sf"/>
</dbReference>
<keyword evidence="4" id="KW-0597">Phosphoprotein</keyword>
<dbReference type="PROSITE" id="PS50885">
    <property type="entry name" value="HAMP"/>
    <property type="match status" value="1"/>
</dbReference>
<evidence type="ECO:0000256" key="5">
    <source>
        <dbReference type="ARBA" id="ARBA00022679"/>
    </source>
</evidence>
<protein>
    <recommendedName>
        <fullName evidence="3">histidine kinase</fullName>
        <ecNumber evidence="3">2.7.13.3</ecNumber>
    </recommendedName>
</protein>
<comment type="subcellular location">
    <subcellularLocation>
        <location evidence="2">Cell membrane</location>
    </subcellularLocation>
</comment>
<dbReference type="SUPFAM" id="SSF158472">
    <property type="entry name" value="HAMP domain-like"/>
    <property type="match status" value="1"/>
</dbReference>
<dbReference type="Pfam" id="PF02518">
    <property type="entry name" value="HATPase_c"/>
    <property type="match status" value="1"/>
</dbReference>
<dbReference type="Proteomes" id="UP000470876">
    <property type="component" value="Unassembled WGS sequence"/>
</dbReference>
<dbReference type="InterPro" id="IPR050428">
    <property type="entry name" value="TCS_sensor_his_kinase"/>
</dbReference>
<gene>
    <name evidence="14" type="ORF">GV789_10855</name>
    <name evidence="15" type="ORF">GV794_13495</name>
</gene>
<dbReference type="GO" id="GO:0005886">
    <property type="term" value="C:plasma membrane"/>
    <property type="evidence" value="ECO:0007669"/>
    <property type="project" value="UniProtKB-SubCell"/>
</dbReference>
<evidence type="ECO:0000313" key="16">
    <source>
        <dbReference type="Proteomes" id="UP000468928"/>
    </source>
</evidence>
<dbReference type="InterPro" id="IPR004358">
    <property type="entry name" value="Sig_transdc_His_kin-like_C"/>
</dbReference>
<dbReference type="EMBL" id="JAAGUZ010000024">
    <property type="protein sequence ID" value="NEW44952.1"/>
    <property type="molecule type" value="Genomic_DNA"/>
</dbReference>
<keyword evidence="17" id="KW-1185">Reference proteome</keyword>
<evidence type="ECO:0000256" key="1">
    <source>
        <dbReference type="ARBA" id="ARBA00000085"/>
    </source>
</evidence>
<evidence type="ECO:0000256" key="3">
    <source>
        <dbReference type="ARBA" id="ARBA00012438"/>
    </source>
</evidence>
<dbReference type="PANTHER" id="PTHR45436">
    <property type="entry name" value="SENSOR HISTIDINE KINASE YKOH"/>
    <property type="match status" value="1"/>
</dbReference>
<feature type="domain" description="HAMP" evidence="13">
    <location>
        <begin position="126"/>
        <end position="178"/>
    </location>
</feature>
<keyword evidence="7 14" id="KW-0418">Kinase</keyword>
<sequence>MCTCADCAPRSSAIRPIRASSSRYGGWATGSTCNAERAAHRRSMTNAERVRTRLDPGLWSLRGRVTIAFAATSGLMSLALVLLVFARLGEDGVTLGQRVVNRPVLLVCCALVATLFGGAVGVWVGRRVLRPLRDVAEAAARIASGDLGIRLPDTHDQDLASTVDSFNRMVDSLQRRIDREHRLFGDVSHELRTPLTTLTASVEVMNKHRDDLPERSRRALELVTAEVDHLRRLLDDLLALARVEAGMHHGDADPMSVRDLLTHTLRDSRHPAELLSVTEDVIVRGRKLELERAVVNLLENADRHGGGVVAVTVRREGDEAVIAVDDAGPGVPPADRDRIFERFATARTSRRKADGGTGIGLALVAETVATHQGRVECGARPGGGARFTIRLPAIY</sequence>
<evidence type="ECO:0000256" key="2">
    <source>
        <dbReference type="ARBA" id="ARBA00004236"/>
    </source>
</evidence>
<evidence type="ECO:0000256" key="7">
    <source>
        <dbReference type="ARBA" id="ARBA00022777"/>
    </source>
</evidence>
<dbReference type="AlphaFoldDB" id="A0A6P1D9J5"/>
<evidence type="ECO:0000256" key="6">
    <source>
        <dbReference type="ARBA" id="ARBA00022692"/>
    </source>
</evidence>
<dbReference type="CDD" id="cd00082">
    <property type="entry name" value="HisKA"/>
    <property type="match status" value="1"/>
</dbReference>
<keyword evidence="6 11" id="KW-0812">Transmembrane</keyword>
<keyword evidence="5" id="KW-0808">Transferase</keyword>
<dbReference type="SUPFAM" id="SSF55874">
    <property type="entry name" value="ATPase domain of HSP90 chaperone/DNA topoisomerase II/histidine kinase"/>
    <property type="match status" value="1"/>
</dbReference>
<evidence type="ECO:0000313" key="15">
    <source>
        <dbReference type="EMBL" id="NEW56661.1"/>
    </source>
</evidence>
<name>A0A6P1D9J5_9NOCA</name>
<comment type="caution">
    <text evidence="14">The sequence shown here is derived from an EMBL/GenBank/DDBJ whole genome shotgun (WGS) entry which is preliminary data.</text>
</comment>
<dbReference type="CDD" id="cd00075">
    <property type="entry name" value="HATPase"/>
    <property type="match status" value="1"/>
</dbReference>
<dbReference type="InterPro" id="IPR003594">
    <property type="entry name" value="HATPase_dom"/>
</dbReference>
<dbReference type="Gene3D" id="1.10.287.130">
    <property type="match status" value="1"/>
</dbReference>
<proteinExistence type="predicted"/>
<dbReference type="InterPro" id="IPR003660">
    <property type="entry name" value="HAMP_dom"/>
</dbReference>
<keyword evidence="8 11" id="KW-1133">Transmembrane helix</keyword>
<dbReference type="Gene3D" id="3.30.565.10">
    <property type="entry name" value="Histidine kinase-like ATPase, C-terminal domain"/>
    <property type="match status" value="1"/>
</dbReference>
<dbReference type="InterPro" id="IPR005467">
    <property type="entry name" value="His_kinase_dom"/>
</dbReference>
<accession>A0A6P1D9J5</accession>
<evidence type="ECO:0000256" key="9">
    <source>
        <dbReference type="ARBA" id="ARBA00023012"/>
    </source>
</evidence>
<evidence type="ECO:0000256" key="8">
    <source>
        <dbReference type="ARBA" id="ARBA00022989"/>
    </source>
</evidence>
<dbReference type="EC" id="2.7.13.3" evidence="3"/>
<dbReference type="SUPFAM" id="SSF47384">
    <property type="entry name" value="Homodimeric domain of signal transducing histidine kinase"/>
    <property type="match status" value="1"/>
</dbReference>
<organism evidence="14 16">
    <name type="scientific">Nocardia cyriacigeorgica</name>
    <dbReference type="NCBI Taxonomy" id="135487"/>
    <lineage>
        <taxon>Bacteria</taxon>
        <taxon>Bacillati</taxon>
        <taxon>Actinomycetota</taxon>
        <taxon>Actinomycetes</taxon>
        <taxon>Mycobacteriales</taxon>
        <taxon>Nocardiaceae</taxon>
        <taxon>Nocardia</taxon>
    </lineage>
</organism>
<dbReference type="PROSITE" id="PS50109">
    <property type="entry name" value="HIS_KIN"/>
    <property type="match status" value="1"/>
</dbReference>
<comment type="catalytic activity">
    <reaction evidence="1">
        <text>ATP + protein L-histidine = ADP + protein N-phospho-L-histidine.</text>
        <dbReference type="EC" id="2.7.13.3"/>
    </reaction>
</comment>
<reference evidence="16 17" key="1">
    <citation type="submission" date="2020-01" db="EMBL/GenBank/DDBJ databases">
        <title>Genetics and antimicrobial susceptibilities of Nocardia species isolated from the soil; a comparison with species isolated from humans.</title>
        <authorList>
            <person name="Carrasco G."/>
            <person name="Monzon S."/>
            <person name="Sansegundo M."/>
            <person name="Garcia E."/>
            <person name="Garrido N."/>
            <person name="Medina M.J."/>
            <person name="Villalon P."/>
            <person name="Ramirez-Arocha A.C."/>
            <person name="Jimenez P."/>
            <person name="Cuesta I."/>
            <person name="Valdezate S."/>
        </authorList>
    </citation>
    <scope>NUCLEOTIDE SEQUENCE [LARGE SCALE GENOMIC DNA]</scope>
    <source>
        <strain evidence="14 16">CNM20110639</strain>
        <strain evidence="15 17">CNM20110649</strain>
    </source>
</reference>
<evidence type="ECO:0000256" key="11">
    <source>
        <dbReference type="SAM" id="Phobius"/>
    </source>
</evidence>
<keyword evidence="9" id="KW-0902">Two-component regulatory system</keyword>
<evidence type="ECO:0000313" key="14">
    <source>
        <dbReference type="EMBL" id="NEW44952.1"/>
    </source>
</evidence>
<evidence type="ECO:0000313" key="17">
    <source>
        <dbReference type="Proteomes" id="UP000470876"/>
    </source>
</evidence>